<dbReference type="AlphaFoldDB" id="A0A4R5XQE8"/>
<organism evidence="3 4">
    <name type="scientific">Arthrobacter nitrophenolicus</name>
    <dbReference type="NCBI Taxonomy" id="683150"/>
    <lineage>
        <taxon>Bacteria</taxon>
        <taxon>Bacillati</taxon>
        <taxon>Actinomycetota</taxon>
        <taxon>Actinomycetes</taxon>
        <taxon>Micrococcales</taxon>
        <taxon>Micrococcaceae</taxon>
        <taxon>Arthrobacter</taxon>
    </lineage>
</organism>
<comment type="caution">
    <text evidence="3">The sequence shown here is derived from an EMBL/GenBank/DDBJ whole genome shotgun (WGS) entry which is preliminary data.</text>
</comment>
<comment type="similarity">
    <text evidence="1">Belongs to the transposase IS21/IS408/IS1162 family.</text>
</comment>
<dbReference type="GO" id="GO:0015074">
    <property type="term" value="P:DNA integration"/>
    <property type="evidence" value="ECO:0007669"/>
    <property type="project" value="InterPro"/>
</dbReference>
<dbReference type="SUPFAM" id="SSF53098">
    <property type="entry name" value="Ribonuclease H-like"/>
    <property type="match status" value="1"/>
</dbReference>
<dbReference type="InterPro" id="IPR012337">
    <property type="entry name" value="RNaseH-like_sf"/>
</dbReference>
<dbReference type="PANTHER" id="PTHR35004:SF8">
    <property type="entry name" value="TRANSPOSASE RV3428C-RELATED"/>
    <property type="match status" value="1"/>
</dbReference>
<dbReference type="GO" id="GO:0003676">
    <property type="term" value="F:nucleic acid binding"/>
    <property type="evidence" value="ECO:0007669"/>
    <property type="project" value="InterPro"/>
</dbReference>
<dbReference type="OrthoDB" id="3204032at2"/>
<dbReference type="InterPro" id="IPR036397">
    <property type="entry name" value="RNaseH_sf"/>
</dbReference>
<sequence length="405" mass="44334">MITVEDWALIRRLHLAEGESMRSIAARLGISRNTVAKAVSSDGPPAYVRAPQDSGIKAVEPAIRALLQENPRMPATVLAERVGWSGSPAWFRENVARIRPEYAPADPADRITYDPGDQVQCDLWFPEIRIPVGAGKARVLPVLVMVSSHSRFIMARMIPSRMTGDLLAGMWQLLGDLGAVPRRLIWDNETGIGRRNSYAAGVAAFAGVLATRIVQVKPYDPESKGVVERANQFLETSFLPGRAFTSPEDFNTQLGQWLPKANTRLVRRTGARPADLLAVDKAAMLGLPPVPPVTGFTARVRLPRDYYVRMGSNDYSVHPQAIGRFVDVTADLETVTISLDGRIVGTHTRSWATKQTITDPGHVEAARALRKAFQTPSPVNETPGLRDLADYDRAFGVVLDDGQVA</sequence>
<dbReference type="Gene3D" id="3.30.420.10">
    <property type="entry name" value="Ribonuclease H-like superfamily/Ribonuclease H"/>
    <property type="match status" value="1"/>
</dbReference>
<name>A0A4R5XQE8_9MICC</name>
<evidence type="ECO:0000313" key="3">
    <source>
        <dbReference type="EMBL" id="TDL33764.1"/>
    </source>
</evidence>
<feature type="domain" description="Integrase catalytic" evidence="2">
    <location>
        <begin position="111"/>
        <end position="281"/>
    </location>
</feature>
<dbReference type="InterPro" id="IPR001584">
    <property type="entry name" value="Integrase_cat-core"/>
</dbReference>
<dbReference type="Pfam" id="PF22483">
    <property type="entry name" value="Mu-transpos_C_2"/>
    <property type="match status" value="1"/>
</dbReference>
<dbReference type="PROSITE" id="PS50994">
    <property type="entry name" value="INTEGRASE"/>
    <property type="match status" value="1"/>
</dbReference>
<proteinExistence type="inferred from homology"/>
<dbReference type="PANTHER" id="PTHR35004">
    <property type="entry name" value="TRANSPOSASE RV3428C-RELATED"/>
    <property type="match status" value="1"/>
</dbReference>
<dbReference type="EMBL" id="SMZQ01000010">
    <property type="protein sequence ID" value="TDL33764.1"/>
    <property type="molecule type" value="Genomic_DNA"/>
</dbReference>
<reference evidence="3 4" key="1">
    <citation type="submission" date="2019-03" db="EMBL/GenBank/DDBJ databases">
        <title>Genome Sequencing and Assembly of Various Microbes Isolated from Partially Reclaimed Soil and Acid Mine Drainage (AMD) Site.</title>
        <authorList>
            <person name="Steinbock B."/>
            <person name="Bechtold R."/>
            <person name="Sevigny J.L."/>
            <person name="Thomas D."/>
            <person name="Cuthill L.R."/>
            <person name="Aveiro Johannsen E.J."/>
            <person name="Thomas K."/>
            <person name="Ghosh A."/>
        </authorList>
    </citation>
    <scope>NUCLEOTIDE SEQUENCE [LARGE SCALE GENOMIC DNA]</scope>
    <source>
        <strain evidence="3 4">S-A1</strain>
    </source>
</reference>
<dbReference type="Proteomes" id="UP000294621">
    <property type="component" value="Unassembled WGS sequence"/>
</dbReference>
<dbReference type="RefSeq" id="WP_133351314.1">
    <property type="nucleotide sequence ID" value="NZ_SMZQ01000010.1"/>
</dbReference>
<protein>
    <submittedName>
        <fullName evidence="3">IS21 family transposase</fullName>
    </submittedName>
</protein>
<dbReference type="InterPro" id="IPR054353">
    <property type="entry name" value="IstA-like_C"/>
</dbReference>
<evidence type="ECO:0000259" key="2">
    <source>
        <dbReference type="PROSITE" id="PS50994"/>
    </source>
</evidence>
<dbReference type="NCBIfam" id="NF033546">
    <property type="entry name" value="transpos_IS21"/>
    <property type="match status" value="1"/>
</dbReference>
<evidence type="ECO:0000256" key="1">
    <source>
        <dbReference type="ARBA" id="ARBA00009277"/>
    </source>
</evidence>
<evidence type="ECO:0000313" key="4">
    <source>
        <dbReference type="Proteomes" id="UP000294621"/>
    </source>
</evidence>
<accession>A0A4R5XQE8</accession>
<gene>
    <name evidence="3" type="ORF">E2R57_17860</name>
</gene>